<sequence length="329" mass="37115">MQSTFSVMNSTFPRVVRRAIAWGAHSIVDQAFKKSSVPFTEHPMNIQDFRSRQQTLSLDGVIDEPLKIAYTDVGEGEPLLLLHGIPTWSFLFHDVIDTLAKHYRVIAPDMIGYGYSDRRDHFDRSIEMQADVVERFLEELDVDSAHFIAHDIGGGVALILADRNPELVRSMVLSNSVAYDSWPVDEMLALGHPRNAKLSSQEMTDKLVESFEYGLSRPERLTDEFKEGIVTPYQDREGIVSLVRNAASLNTNHTTPLTSRLGQLQQPTLLLWGVDDRWQPYSTAENLAKDMPHAKLHPMENCSHWVPQDNPEEFANATLQFLASTAALV</sequence>
<evidence type="ECO:0000313" key="2">
    <source>
        <dbReference type="EMBL" id="SMP72292.1"/>
    </source>
</evidence>
<dbReference type="Pfam" id="PF00561">
    <property type="entry name" value="Abhydrolase_1"/>
    <property type="match status" value="1"/>
</dbReference>
<dbReference type="Proteomes" id="UP001158067">
    <property type="component" value="Unassembled WGS sequence"/>
</dbReference>
<dbReference type="PANTHER" id="PTHR46438">
    <property type="entry name" value="ALPHA/BETA-HYDROLASES SUPERFAMILY PROTEIN"/>
    <property type="match status" value="1"/>
</dbReference>
<dbReference type="PANTHER" id="PTHR46438:SF11">
    <property type="entry name" value="LIPASE-RELATED"/>
    <property type="match status" value="1"/>
</dbReference>
<dbReference type="PRINTS" id="PR00111">
    <property type="entry name" value="ABHYDROLASE"/>
</dbReference>
<feature type="domain" description="AB hydrolase-1" evidence="1">
    <location>
        <begin position="78"/>
        <end position="309"/>
    </location>
</feature>
<evidence type="ECO:0000313" key="3">
    <source>
        <dbReference type="Proteomes" id="UP001158067"/>
    </source>
</evidence>
<accession>A0ABY1QKS7</accession>
<reference evidence="2 3" key="1">
    <citation type="submission" date="2017-05" db="EMBL/GenBank/DDBJ databases">
        <authorList>
            <person name="Varghese N."/>
            <person name="Submissions S."/>
        </authorList>
    </citation>
    <scope>NUCLEOTIDE SEQUENCE [LARGE SCALE GENOMIC DNA]</scope>
    <source>
        <strain evidence="2 3">DSM 25457</strain>
    </source>
</reference>
<protein>
    <submittedName>
        <fullName evidence="2">Pimeloyl-ACP methyl ester carboxylesterase</fullName>
    </submittedName>
</protein>
<comment type="caution">
    <text evidence="2">The sequence shown here is derived from an EMBL/GenBank/DDBJ whole genome shotgun (WGS) entry which is preliminary data.</text>
</comment>
<dbReference type="Gene3D" id="3.40.50.1820">
    <property type="entry name" value="alpha/beta hydrolase"/>
    <property type="match status" value="1"/>
</dbReference>
<keyword evidence="3" id="KW-1185">Reference proteome</keyword>
<evidence type="ECO:0000259" key="1">
    <source>
        <dbReference type="Pfam" id="PF00561"/>
    </source>
</evidence>
<dbReference type="InterPro" id="IPR029058">
    <property type="entry name" value="AB_hydrolase_fold"/>
</dbReference>
<dbReference type="EMBL" id="FXUG01000015">
    <property type="protein sequence ID" value="SMP72292.1"/>
    <property type="molecule type" value="Genomic_DNA"/>
</dbReference>
<dbReference type="SUPFAM" id="SSF53474">
    <property type="entry name" value="alpha/beta-Hydrolases"/>
    <property type="match status" value="1"/>
</dbReference>
<proteinExistence type="predicted"/>
<dbReference type="InterPro" id="IPR000073">
    <property type="entry name" value="AB_hydrolase_1"/>
</dbReference>
<gene>
    <name evidence="2" type="ORF">SAMN06265222_11540</name>
</gene>
<name>A0ABY1QKS7_9BACT</name>
<organism evidence="2 3">
    <name type="scientific">Neorhodopirellula lusitana</name>
    <dbReference type="NCBI Taxonomy" id="445327"/>
    <lineage>
        <taxon>Bacteria</taxon>
        <taxon>Pseudomonadati</taxon>
        <taxon>Planctomycetota</taxon>
        <taxon>Planctomycetia</taxon>
        <taxon>Pirellulales</taxon>
        <taxon>Pirellulaceae</taxon>
        <taxon>Neorhodopirellula</taxon>
    </lineage>
</organism>